<evidence type="ECO:0000313" key="2">
    <source>
        <dbReference type="Proteomes" id="UP000684084"/>
    </source>
</evidence>
<protein>
    <submittedName>
        <fullName evidence="1">Uncharacterized protein</fullName>
    </submittedName>
</protein>
<proteinExistence type="predicted"/>
<dbReference type="AlphaFoldDB" id="A0A915Z185"/>
<accession>A0A915Z185</accession>
<dbReference type="Proteomes" id="UP000684084">
    <property type="component" value="Unassembled WGS sequence"/>
</dbReference>
<organism evidence="1 2">
    <name type="scientific">Rhizophagus irregularis</name>
    <dbReference type="NCBI Taxonomy" id="588596"/>
    <lineage>
        <taxon>Eukaryota</taxon>
        <taxon>Fungi</taxon>
        <taxon>Fungi incertae sedis</taxon>
        <taxon>Mucoromycota</taxon>
        <taxon>Glomeromycotina</taxon>
        <taxon>Glomeromycetes</taxon>
        <taxon>Glomerales</taxon>
        <taxon>Glomeraceae</taxon>
        <taxon>Rhizophagus</taxon>
    </lineage>
</organism>
<reference evidence="1" key="1">
    <citation type="submission" date="2020-05" db="EMBL/GenBank/DDBJ databases">
        <authorList>
            <person name="Rincon C."/>
            <person name="Sanders R I."/>
            <person name="Robbins C."/>
            <person name="Chaturvedi A."/>
        </authorList>
    </citation>
    <scope>NUCLEOTIDE SEQUENCE</scope>
    <source>
        <strain evidence="1">CHB12</strain>
    </source>
</reference>
<evidence type="ECO:0000313" key="1">
    <source>
        <dbReference type="EMBL" id="CAB5357387.1"/>
    </source>
</evidence>
<sequence>MLEDIISEWVRCINEHYKINRDGNYKVEVSNIDNKLRDDMFEFVESNKTLVQEQANASIIQSHAQAYHTSRKLTEILVEEMSDCVEEMSDCVEEMSDCIEEMSDCVEEMSDCGECEINI</sequence>
<name>A0A915Z185_9GLOM</name>
<dbReference type="EMBL" id="CAGKOT010000011">
    <property type="protein sequence ID" value="CAB5357387.1"/>
    <property type="molecule type" value="Genomic_DNA"/>
</dbReference>
<gene>
    <name evidence="1" type="ORF">CHRIB12_LOCUS6804</name>
</gene>
<dbReference type="OrthoDB" id="10307296at2759"/>
<comment type="caution">
    <text evidence="1">The sequence shown here is derived from an EMBL/GenBank/DDBJ whole genome shotgun (WGS) entry which is preliminary data.</text>
</comment>